<gene>
    <name evidence="3" type="ORF">TcarDRAFT_1987</name>
</gene>
<keyword evidence="4" id="KW-1185">Reference proteome</keyword>
<dbReference type="Proteomes" id="UP000005139">
    <property type="component" value="Unassembled WGS sequence"/>
</dbReference>
<evidence type="ECO:0000313" key="3">
    <source>
        <dbReference type="EMBL" id="EAX48515.1"/>
    </source>
</evidence>
<dbReference type="PANTHER" id="PTHR41259:SF1">
    <property type="entry name" value="DOUBLE-STRAND BREAK REPAIR RAD50 ATPASE, PUTATIVE-RELATED"/>
    <property type="match status" value="1"/>
</dbReference>
<dbReference type="eggNOG" id="COG0419">
    <property type="taxonomic scope" value="Bacteria"/>
</dbReference>
<evidence type="ECO:0000259" key="2">
    <source>
        <dbReference type="Pfam" id="PF13476"/>
    </source>
</evidence>
<evidence type="ECO:0000256" key="1">
    <source>
        <dbReference type="SAM" id="Coils"/>
    </source>
</evidence>
<dbReference type="SUPFAM" id="SSF52540">
    <property type="entry name" value="P-loop containing nucleoside triphosphate hydrolases"/>
    <property type="match status" value="1"/>
</dbReference>
<protein>
    <submittedName>
        <fullName evidence="3">ATPase involved in DNA repair-like</fullName>
    </submittedName>
</protein>
<keyword evidence="1" id="KW-0175">Coiled coil</keyword>
<feature type="coiled-coil region" evidence="1">
    <location>
        <begin position="134"/>
        <end position="161"/>
    </location>
</feature>
<feature type="domain" description="Rad50/SbcC-type AAA" evidence="2">
    <location>
        <begin position="6"/>
        <end position="240"/>
    </location>
</feature>
<dbReference type="Pfam" id="PF13476">
    <property type="entry name" value="AAA_23"/>
    <property type="match status" value="1"/>
</dbReference>
<evidence type="ECO:0000313" key="4">
    <source>
        <dbReference type="Proteomes" id="UP000005139"/>
    </source>
</evidence>
<comment type="caution">
    <text evidence="3">The sequence shown here is derived from an EMBL/GenBank/DDBJ whole genome shotgun (WGS) entry which is preliminary data.</text>
</comment>
<dbReference type="OrthoDB" id="9803889at2"/>
<dbReference type="CDD" id="cd00267">
    <property type="entry name" value="ABC_ATPase"/>
    <property type="match status" value="1"/>
</dbReference>
<reference evidence="3 4" key="1">
    <citation type="submission" date="2007-01" db="EMBL/GenBank/DDBJ databases">
        <title>Annotation of the draft genome assembly of Thermosinus carboxydivorans Nor1.</title>
        <authorList>
            <consortium name="US DOE Joint Genome Institute (JGI-ORNL)"/>
            <person name="Larimer F."/>
            <person name="Land M."/>
            <person name="Hauser L."/>
        </authorList>
    </citation>
    <scope>NUCLEOTIDE SEQUENCE [LARGE SCALE GENOMIC DNA]</scope>
    <source>
        <strain evidence="3 4">Nor1</strain>
    </source>
</reference>
<dbReference type="PANTHER" id="PTHR41259">
    <property type="entry name" value="DOUBLE-STRAND BREAK REPAIR RAD50 ATPASE, PUTATIVE-RELATED"/>
    <property type="match status" value="1"/>
</dbReference>
<reference evidence="3 4" key="2">
    <citation type="submission" date="2007-01" db="EMBL/GenBank/DDBJ databases">
        <title>Sequencing of the draft genome and assembly of Thermosinus carboxydivorans Nor1.</title>
        <authorList>
            <consortium name="US DOE Joint Genome Institute (JGI-PGF)"/>
            <person name="Copeland A."/>
            <person name="Lucas S."/>
            <person name="Lapidus A."/>
            <person name="Barry K."/>
            <person name="Glavina del Rio T."/>
            <person name="Dalin E."/>
            <person name="Tice H."/>
            <person name="Bruce D."/>
            <person name="Pitluck S."/>
            <person name="Richardson P."/>
        </authorList>
    </citation>
    <scope>NUCLEOTIDE SEQUENCE [LARGE SCALE GENOMIC DNA]</scope>
    <source>
        <strain evidence="3 4">Nor1</strain>
    </source>
</reference>
<feature type="coiled-coil region" evidence="1">
    <location>
        <begin position="191"/>
        <end position="225"/>
    </location>
</feature>
<dbReference type="GO" id="GO:0016887">
    <property type="term" value="F:ATP hydrolysis activity"/>
    <property type="evidence" value="ECO:0007669"/>
    <property type="project" value="InterPro"/>
</dbReference>
<dbReference type="InterPro" id="IPR027417">
    <property type="entry name" value="P-loop_NTPase"/>
</dbReference>
<dbReference type="RefSeq" id="WP_007288287.1">
    <property type="nucleotide sequence ID" value="NZ_AAWL01000002.1"/>
</dbReference>
<sequence length="819" mass="89987">MLIEQIAVKNFRNLADVNLTLQPGITLIKAKNEGGKTSLRKAVEIALFGDPRSAAAKVYQHQTWGQNSLYEIRLDFSADGKRYRLVRDFEARTSVLENLADGKKLTDKKRIEEKLAEILGLPTATLFLNTVYFSAEEMIQLKNAEELRKRLEEKLSGLDGVVVSKLLKDIDDHLSELTKGLKGTAKNPGPIRRLTDKLDALQAELREMEETVRQAAAKYAEYYETSQAIATLKEQLAIKETENEKYVQYKKAKEMWDNATARLNTLTDQLAQRANYETVAKQLADELTQIETQGQQIAAVVAAIDQALQTAAELARSRTDAQILATVLAKIAAAQADLEAAQTVLAGCVAVKPADVKTAQKLASEIHGLAQAGKNEGFVVDITPLTAALPTVIVDGEPLTNPAQTVEARASVEIELPGVARIRIGNKNADAAKRLAAERQARANLAALLAGYGASDPDELARLKEAYDQASAQVQAKQAALTALLGGHPLEHYHQQQAAWARTIEGQEQALQTQIQAALAAASSTGTTAPAASDLPAALAWLQTLHAALTDQRDKLRIQWRDKNNELQQVQGRLKQLPPADKLEADQKAAARDVFVAKVAFDDLNLPAISPEQLIRLEKEVADLKHELRDKEIAQAKLEAYLATVRYGIEDIETKREEIETCQEQLRALQEEVQVLSILKEWFSEARNNTVAKITSDIGDALLRYFNTLTEGRYNQVGLSPDLSPMVFSADKGDHVDIGSELSTGTRDQLYFATRLALIPAISQGKKPPLLLDDPFVHFDPDRRAKAFALLKELAKDHQILLFTCGDGCDAYADTVINL</sequence>
<organism evidence="3 4">
    <name type="scientific">Thermosinus carboxydivorans Nor1</name>
    <dbReference type="NCBI Taxonomy" id="401526"/>
    <lineage>
        <taxon>Bacteria</taxon>
        <taxon>Bacillati</taxon>
        <taxon>Bacillota</taxon>
        <taxon>Negativicutes</taxon>
        <taxon>Selenomonadales</taxon>
        <taxon>Sporomusaceae</taxon>
        <taxon>Thermosinus</taxon>
    </lineage>
</organism>
<name>A1HMM5_9FIRM</name>
<dbReference type="EMBL" id="AAWL01000002">
    <property type="protein sequence ID" value="EAX48515.1"/>
    <property type="molecule type" value="Genomic_DNA"/>
</dbReference>
<dbReference type="InterPro" id="IPR038729">
    <property type="entry name" value="Rad50/SbcC_AAA"/>
</dbReference>
<feature type="coiled-coil region" evidence="1">
    <location>
        <begin position="614"/>
        <end position="679"/>
    </location>
</feature>
<dbReference type="GO" id="GO:0006302">
    <property type="term" value="P:double-strand break repair"/>
    <property type="evidence" value="ECO:0007669"/>
    <property type="project" value="InterPro"/>
</dbReference>
<dbReference type="Gene3D" id="3.40.50.300">
    <property type="entry name" value="P-loop containing nucleotide triphosphate hydrolases"/>
    <property type="match status" value="2"/>
</dbReference>
<proteinExistence type="predicted"/>
<dbReference type="AlphaFoldDB" id="A1HMM5"/>
<accession>A1HMM5</accession>